<dbReference type="Pfam" id="PF01097">
    <property type="entry name" value="Defensin_2"/>
    <property type="match status" value="1"/>
</dbReference>
<dbReference type="EMBL" id="JANIEX010001616">
    <property type="protein sequence ID" value="KAJ3556043.1"/>
    <property type="molecule type" value="Genomic_DNA"/>
</dbReference>
<organism evidence="7 8">
    <name type="scientific">Leucocoprinus birnbaumii</name>
    <dbReference type="NCBI Taxonomy" id="56174"/>
    <lineage>
        <taxon>Eukaryota</taxon>
        <taxon>Fungi</taxon>
        <taxon>Dikarya</taxon>
        <taxon>Basidiomycota</taxon>
        <taxon>Agaricomycotina</taxon>
        <taxon>Agaricomycetes</taxon>
        <taxon>Agaricomycetidae</taxon>
        <taxon>Agaricales</taxon>
        <taxon>Agaricineae</taxon>
        <taxon>Agaricaceae</taxon>
        <taxon>Leucocoprinus</taxon>
    </lineage>
</organism>
<evidence type="ECO:0000313" key="7">
    <source>
        <dbReference type="EMBL" id="KAJ3556043.1"/>
    </source>
</evidence>
<evidence type="ECO:0000256" key="1">
    <source>
        <dbReference type="ARBA" id="ARBA00004613"/>
    </source>
</evidence>
<name>A0AAD5VFB7_9AGAR</name>
<keyword evidence="5" id="KW-0732">Signal</keyword>
<dbReference type="PROSITE" id="PS51378">
    <property type="entry name" value="INVERT_DEFENSINS"/>
    <property type="match status" value="1"/>
</dbReference>
<comment type="subcellular location">
    <subcellularLocation>
        <location evidence="1">Secreted</location>
    </subcellularLocation>
</comment>
<comment type="caution">
    <text evidence="7">The sequence shown here is derived from an EMBL/GenBank/DDBJ whole genome shotgun (WGS) entry which is preliminary data.</text>
</comment>
<dbReference type="GO" id="GO:0005615">
    <property type="term" value="C:extracellular space"/>
    <property type="evidence" value="ECO:0007669"/>
    <property type="project" value="TreeGrafter"/>
</dbReference>
<gene>
    <name evidence="7" type="ORF">NP233_g12069</name>
</gene>
<dbReference type="InterPro" id="IPR001542">
    <property type="entry name" value="Defensin_invertebrate/fungal"/>
</dbReference>
<keyword evidence="4" id="KW-1015">Disulfide bond</keyword>
<reference evidence="7" key="1">
    <citation type="submission" date="2022-07" db="EMBL/GenBank/DDBJ databases">
        <title>Genome Sequence of Leucocoprinus birnbaumii.</title>
        <authorList>
            <person name="Buettner E."/>
        </authorList>
    </citation>
    <scope>NUCLEOTIDE SEQUENCE</scope>
    <source>
        <strain evidence="7">VT141</strain>
    </source>
</reference>
<dbReference type="PANTHER" id="PTHR13645:SF0">
    <property type="entry name" value="DEFENSIN"/>
    <property type="match status" value="1"/>
</dbReference>
<dbReference type="SUPFAM" id="SSF57095">
    <property type="entry name" value="Scorpion toxin-like"/>
    <property type="match status" value="1"/>
</dbReference>
<evidence type="ECO:0000313" key="8">
    <source>
        <dbReference type="Proteomes" id="UP001213000"/>
    </source>
</evidence>
<dbReference type="Gene3D" id="3.30.30.10">
    <property type="entry name" value="Knottin, scorpion toxin-like"/>
    <property type="match status" value="1"/>
</dbReference>
<proteinExistence type="inferred from homology"/>
<protein>
    <recommendedName>
        <fullName evidence="6">Invertebrate defensins family profile domain-containing protein</fullName>
    </recommendedName>
</protein>
<dbReference type="GO" id="GO:0006959">
    <property type="term" value="P:humoral immune response"/>
    <property type="evidence" value="ECO:0007669"/>
    <property type="project" value="TreeGrafter"/>
</dbReference>
<dbReference type="PANTHER" id="PTHR13645">
    <property type="entry name" value="DEFENSIN"/>
    <property type="match status" value="1"/>
</dbReference>
<keyword evidence="8" id="KW-1185">Reference proteome</keyword>
<accession>A0AAD5VFB7</accession>
<dbReference type="CDD" id="cd21806">
    <property type="entry name" value="DEFL_defensin-like"/>
    <property type="match status" value="1"/>
</dbReference>
<dbReference type="InterPro" id="IPR036574">
    <property type="entry name" value="Scorpion_toxin-like_sf"/>
</dbReference>
<comment type="similarity">
    <text evidence="2">Belongs to the invertebrate defensin family.</text>
</comment>
<evidence type="ECO:0000256" key="3">
    <source>
        <dbReference type="ARBA" id="ARBA00022525"/>
    </source>
</evidence>
<dbReference type="FunFam" id="3.30.30.10:FF:000005">
    <property type="entry name" value="Defensin"/>
    <property type="match status" value="1"/>
</dbReference>
<keyword evidence="3" id="KW-0964">Secreted</keyword>
<evidence type="ECO:0000256" key="4">
    <source>
        <dbReference type="ARBA" id="ARBA00023157"/>
    </source>
</evidence>
<sequence length="68" mass="7133">MKTTQVLFTFFALFAASAVAAPATTNAEATCDLLSWSPFSGAACAAHCIAEGFAGGWCDDHKVCNCRR</sequence>
<dbReference type="AlphaFoldDB" id="A0AAD5VFB7"/>
<evidence type="ECO:0000256" key="2">
    <source>
        <dbReference type="ARBA" id="ARBA00007085"/>
    </source>
</evidence>
<evidence type="ECO:0000259" key="6">
    <source>
        <dbReference type="PROSITE" id="PS51378"/>
    </source>
</evidence>
<dbReference type="GO" id="GO:0042742">
    <property type="term" value="P:defense response to bacterium"/>
    <property type="evidence" value="ECO:0007669"/>
    <property type="project" value="TreeGrafter"/>
</dbReference>
<feature type="signal peptide" evidence="5">
    <location>
        <begin position="1"/>
        <end position="20"/>
    </location>
</feature>
<feature type="domain" description="Invertebrate defensins family profile" evidence="6">
    <location>
        <begin position="28"/>
        <end position="68"/>
    </location>
</feature>
<feature type="chain" id="PRO_5042267716" description="Invertebrate defensins family profile domain-containing protein" evidence="5">
    <location>
        <begin position="21"/>
        <end position="68"/>
    </location>
</feature>
<dbReference type="Proteomes" id="UP001213000">
    <property type="component" value="Unassembled WGS sequence"/>
</dbReference>
<evidence type="ECO:0000256" key="5">
    <source>
        <dbReference type="SAM" id="SignalP"/>
    </source>
</evidence>